<sequence length="272" mass="29765">MIYAIALAAQVTTWPSQGDWDVARGPDRCLAYLEYEGEGATELVVTVELDGSSMVLATNSNWTTEPDRQYPDMALEVGRTRYAGAGAKGSTSDSYKRGFTMPMPAEFLDDFAQGDNLKFFNGETLVDSLNLKGSAIAVRSLRECITAVRRQRDAEERERQRLAHIPTNPFALAGAPSANPSALEWSRPPRPTEADFPQRALDRNVDGSATVECTAASNGRPSDCRILAEDPPGLGFGSAALRIIQRGQLSPRTVDRMLGEKIEVRIPFNRNN</sequence>
<dbReference type="InterPro" id="IPR037682">
    <property type="entry name" value="TonB_C"/>
</dbReference>
<dbReference type="RefSeq" id="WP_256968169.1">
    <property type="nucleotide sequence ID" value="NZ_FUIE01000048.1"/>
</dbReference>
<feature type="domain" description="TonB C-terminal" evidence="6">
    <location>
        <begin position="194"/>
        <end position="269"/>
    </location>
</feature>
<dbReference type="EMBL" id="FUIE01000048">
    <property type="protein sequence ID" value="SJM62621.1"/>
    <property type="molecule type" value="Genomic_DNA"/>
</dbReference>
<proteinExistence type="predicted"/>
<dbReference type="AlphaFoldDB" id="A0A1R4G3B2"/>
<dbReference type="Pfam" id="PF03544">
    <property type="entry name" value="TonB_C"/>
    <property type="match status" value="1"/>
</dbReference>
<evidence type="ECO:0000313" key="7">
    <source>
        <dbReference type="EMBL" id="SJM62621.1"/>
    </source>
</evidence>
<comment type="subcellular location">
    <subcellularLocation>
        <location evidence="1">Membrane</location>
        <topology evidence="1">Single-pass membrane protein</topology>
    </subcellularLocation>
</comment>
<keyword evidence="4" id="KW-0472">Membrane</keyword>
<evidence type="ECO:0000256" key="4">
    <source>
        <dbReference type="ARBA" id="ARBA00023136"/>
    </source>
</evidence>
<evidence type="ECO:0000256" key="5">
    <source>
        <dbReference type="SAM" id="MobiDB-lite"/>
    </source>
</evidence>
<dbReference type="Proteomes" id="UP000195766">
    <property type="component" value="Unassembled WGS sequence"/>
</dbReference>
<keyword evidence="2" id="KW-0812">Transmembrane</keyword>
<evidence type="ECO:0000259" key="6">
    <source>
        <dbReference type="Pfam" id="PF03544"/>
    </source>
</evidence>
<dbReference type="GO" id="GO:0016020">
    <property type="term" value="C:membrane"/>
    <property type="evidence" value="ECO:0007669"/>
    <property type="project" value="UniProtKB-SubCell"/>
</dbReference>
<feature type="region of interest" description="Disordered" evidence="5">
    <location>
        <begin position="169"/>
        <end position="194"/>
    </location>
</feature>
<reference evidence="7 8" key="1">
    <citation type="submission" date="2017-02" db="EMBL/GenBank/DDBJ databases">
        <authorList>
            <person name="Peterson S.W."/>
        </authorList>
    </citation>
    <scope>NUCLEOTIDE SEQUENCE [LARGE SCALE GENOMIC DNA]</scope>
    <source>
        <strain evidence="7 8">3F5N</strain>
    </source>
</reference>
<evidence type="ECO:0000256" key="3">
    <source>
        <dbReference type="ARBA" id="ARBA00022989"/>
    </source>
</evidence>
<name>A0A1R4G3B2_BREDI</name>
<accession>A0A1R4G3B2</accession>
<protein>
    <submittedName>
        <fullName evidence="7">Ferric siderophore transport system, periplasmic binding protein TonB</fullName>
    </submittedName>
</protein>
<evidence type="ECO:0000256" key="2">
    <source>
        <dbReference type="ARBA" id="ARBA00022692"/>
    </source>
</evidence>
<dbReference type="SUPFAM" id="SSF74653">
    <property type="entry name" value="TolA/TonB C-terminal domain"/>
    <property type="match status" value="1"/>
</dbReference>
<evidence type="ECO:0000256" key="1">
    <source>
        <dbReference type="ARBA" id="ARBA00004167"/>
    </source>
</evidence>
<dbReference type="InterPro" id="IPR006260">
    <property type="entry name" value="TonB/TolA_C"/>
</dbReference>
<keyword evidence="3" id="KW-1133">Transmembrane helix</keyword>
<evidence type="ECO:0000313" key="8">
    <source>
        <dbReference type="Proteomes" id="UP000195766"/>
    </source>
</evidence>
<gene>
    <name evidence="7" type="ORF">FM111_09000</name>
</gene>
<dbReference type="GO" id="GO:0055085">
    <property type="term" value="P:transmembrane transport"/>
    <property type="evidence" value="ECO:0007669"/>
    <property type="project" value="InterPro"/>
</dbReference>
<dbReference type="NCBIfam" id="TIGR01352">
    <property type="entry name" value="tonB_Cterm"/>
    <property type="match status" value="1"/>
</dbReference>
<organism evidence="7 8">
    <name type="scientific">Brevundimonas diminuta 3F5N</name>
    <dbReference type="NCBI Taxonomy" id="1255603"/>
    <lineage>
        <taxon>Bacteria</taxon>
        <taxon>Pseudomonadati</taxon>
        <taxon>Pseudomonadota</taxon>
        <taxon>Alphaproteobacteria</taxon>
        <taxon>Caulobacterales</taxon>
        <taxon>Caulobacteraceae</taxon>
        <taxon>Brevundimonas</taxon>
    </lineage>
</organism>
<dbReference type="Gene3D" id="3.30.1150.10">
    <property type="match status" value="1"/>
</dbReference>